<keyword evidence="2" id="KW-1185">Reference proteome</keyword>
<evidence type="ECO:0000313" key="1">
    <source>
        <dbReference type="EMBL" id="CAH0057571.1"/>
    </source>
</evidence>
<dbReference type="InterPro" id="IPR036691">
    <property type="entry name" value="Endo/exonu/phosph_ase_sf"/>
</dbReference>
<comment type="caution">
    <text evidence="1">The sequence shown here is derived from an EMBL/GenBank/DDBJ whole genome shotgun (WGS) entry which is preliminary data.</text>
</comment>
<dbReference type="Proteomes" id="UP000775872">
    <property type="component" value="Unassembled WGS sequence"/>
</dbReference>
<gene>
    <name evidence="1" type="ORF">CSOL1703_00007355</name>
</gene>
<evidence type="ECO:0008006" key="3">
    <source>
        <dbReference type="Google" id="ProtNLM"/>
    </source>
</evidence>
<dbReference type="AlphaFoldDB" id="A0A9N9ZLE1"/>
<reference evidence="2" key="1">
    <citation type="submission" date="2019-06" db="EMBL/GenBank/DDBJ databases">
        <authorList>
            <person name="Broberg M."/>
        </authorList>
    </citation>
    <scope>NUCLEOTIDE SEQUENCE [LARGE SCALE GENOMIC DNA]</scope>
</reference>
<sequence>MASSESRRSNVPPSETGPVLEVGTTVVRGDTTLKIGQINVKNSMSRVAALKSPPPQGQLDIIALQDIPKGFPWAPIPGYHLNFYSSRALIEDDNPNKENPESASEWRIDRVAFYVRESIPLADWDVTYHTDEFDGLAATLCLNTASGSIRIHNKYSSMIDLTFTGVNIATLVKSCRVISDMDEFKSDHRLVVTELEMAPYREVKARYAWNSVKRKEFLTAVDEALSAIGLPPLESISDIDDYLERFIGAMTTALQKIVPIRPIRRQAMRRWKPTSAKHGKFTSVRAKAIDKMRGAPNPKFTKYWLRHKWKSALVDRRKQRTSWRRFIATEAEGIVKGRQKIFLWSRLSKGWAQPKSLPHMPSLRSADGKQYTTHDAKAYQWKPCGPASAKANYPPAA</sequence>
<protein>
    <recommendedName>
        <fullName evidence="3">Endonuclease/exonuclease/phosphatase domain-containing protein</fullName>
    </recommendedName>
</protein>
<accession>A0A9N9ZLE1</accession>
<reference evidence="1 2" key="2">
    <citation type="submission" date="2021-10" db="EMBL/GenBank/DDBJ databases">
        <authorList>
            <person name="Piombo E."/>
        </authorList>
    </citation>
    <scope>NUCLEOTIDE SEQUENCE [LARGE SCALE GENOMIC DNA]</scope>
</reference>
<dbReference type="Gene3D" id="3.60.10.10">
    <property type="entry name" value="Endonuclease/exonuclease/phosphatase"/>
    <property type="match status" value="1"/>
</dbReference>
<dbReference type="OrthoDB" id="4842715at2759"/>
<dbReference type="EMBL" id="CABFOC020000074">
    <property type="protein sequence ID" value="CAH0057571.1"/>
    <property type="molecule type" value="Genomic_DNA"/>
</dbReference>
<proteinExistence type="predicted"/>
<name>A0A9N9ZLE1_9HYPO</name>
<dbReference type="SUPFAM" id="SSF56219">
    <property type="entry name" value="DNase I-like"/>
    <property type="match status" value="1"/>
</dbReference>
<organism evidence="1 2">
    <name type="scientific">Clonostachys solani</name>
    <dbReference type="NCBI Taxonomy" id="160281"/>
    <lineage>
        <taxon>Eukaryota</taxon>
        <taxon>Fungi</taxon>
        <taxon>Dikarya</taxon>
        <taxon>Ascomycota</taxon>
        <taxon>Pezizomycotina</taxon>
        <taxon>Sordariomycetes</taxon>
        <taxon>Hypocreomycetidae</taxon>
        <taxon>Hypocreales</taxon>
        <taxon>Bionectriaceae</taxon>
        <taxon>Clonostachys</taxon>
    </lineage>
</organism>
<evidence type="ECO:0000313" key="2">
    <source>
        <dbReference type="Proteomes" id="UP000775872"/>
    </source>
</evidence>